<sequence length="704" mass="74876">MADTMADVLLGTVVRGGGSRHVVAATAVALWRTAWAGGGNLQVEDRELAHDVQAQVELFNAVLRANVEAAVRDGPIEIDGWATAPRNAAEHGVLGEGAEASPQCGQQTGRRRRARGAQDIAIVGIDGHFDDNIDMRQCGSVREDVVIMEEVRFRRGGNKDSSKFEQVEELMKSCQKAEFEPPWQFMKEVQVDKAEGVASAGLRTEPVSSRLPAKCPKGCQRRPVTVLKPAQIATGAGAGALALLPAPLCGQLLEEAYGALQGWAPSRAELEEPPTQGGKPPEVDAGGHEANEGDAELVALRAKADAMEEAINAIKKCSALGGSPIQSPMESELTAVRKSIAERNSDDNVQARWCPAPPPPAVPRGRPAATQAPRGRACAASDEAYVGLGADAALRLRREILRGAADAAGGLAALQSLAPRPPVLHLPRGGGGAPPRGPCVLLSAQRRWALERDTLLVIVIMETVVLVMTLGVPLCRYSGARLLGWGIKRAIMSFDKSLFGAKVNIGEITTSPIEGWVRIANLDVGNPTAHEYLSTYLLRAKEIQVDLDMSVLAKSLGKTIEVEEVTLRGVSVIVEKGRESSNLQDLIDHLQKLAEPDDGQAADAVAVTSATAPKASQVKVILRKLVVKDVGAQIMVPHLFCGARHHIQIADIEETDFHSQYADANGAISMTTMISTVATILLRSIGKSIVANTIGRSTADWLME</sequence>
<comment type="caution">
    <text evidence="2">The sequence shown here is derived from an EMBL/GenBank/DDBJ whole genome shotgun (WGS) entry which is preliminary data.</text>
</comment>
<dbReference type="EMBL" id="CAUYUJ010017256">
    <property type="protein sequence ID" value="CAK0873237.1"/>
    <property type="molecule type" value="Genomic_DNA"/>
</dbReference>
<gene>
    <name evidence="2" type="ORF">PCOR1329_LOCUS58496</name>
</gene>
<protein>
    <submittedName>
        <fullName evidence="2">Uncharacterized protein</fullName>
    </submittedName>
</protein>
<dbReference type="EMBL" id="CAUYUJ010017256">
    <property type="protein sequence ID" value="CAK0873236.1"/>
    <property type="molecule type" value="Genomic_DNA"/>
</dbReference>
<evidence type="ECO:0000313" key="2">
    <source>
        <dbReference type="EMBL" id="CAK0873237.1"/>
    </source>
</evidence>
<accession>A0ABN9VLT3</accession>
<feature type="region of interest" description="Disordered" evidence="1">
    <location>
        <begin position="344"/>
        <end position="369"/>
    </location>
</feature>
<evidence type="ECO:0000313" key="3">
    <source>
        <dbReference type="Proteomes" id="UP001189429"/>
    </source>
</evidence>
<proteinExistence type="predicted"/>
<reference evidence="2" key="1">
    <citation type="submission" date="2023-10" db="EMBL/GenBank/DDBJ databases">
        <authorList>
            <person name="Chen Y."/>
            <person name="Shah S."/>
            <person name="Dougan E. K."/>
            <person name="Thang M."/>
            <person name="Chan C."/>
        </authorList>
    </citation>
    <scope>NUCLEOTIDE SEQUENCE [LARGE SCALE GENOMIC DNA]</scope>
</reference>
<keyword evidence="3" id="KW-1185">Reference proteome</keyword>
<dbReference type="Proteomes" id="UP001189429">
    <property type="component" value="Unassembled WGS sequence"/>
</dbReference>
<evidence type="ECO:0000256" key="1">
    <source>
        <dbReference type="SAM" id="MobiDB-lite"/>
    </source>
</evidence>
<name>A0ABN9VLT3_9DINO</name>
<organism evidence="2 3">
    <name type="scientific">Prorocentrum cordatum</name>
    <dbReference type="NCBI Taxonomy" id="2364126"/>
    <lineage>
        <taxon>Eukaryota</taxon>
        <taxon>Sar</taxon>
        <taxon>Alveolata</taxon>
        <taxon>Dinophyceae</taxon>
        <taxon>Prorocentrales</taxon>
        <taxon>Prorocentraceae</taxon>
        <taxon>Prorocentrum</taxon>
    </lineage>
</organism>